<proteinExistence type="predicted"/>
<dbReference type="AlphaFoldDB" id="A0AAD5AS97"/>
<evidence type="ECO:0000256" key="3">
    <source>
        <dbReference type="ARBA" id="ARBA00022825"/>
    </source>
</evidence>
<dbReference type="Proteomes" id="UP001205998">
    <property type="component" value="Unassembled WGS sequence"/>
</dbReference>
<dbReference type="PANTHER" id="PTHR24271:SF87">
    <property type="entry name" value="ARGININE ESTERASE-LIKE-RELATED"/>
    <property type="match status" value="1"/>
</dbReference>
<dbReference type="SUPFAM" id="SSF50494">
    <property type="entry name" value="Trypsin-like serine proteases"/>
    <property type="match status" value="1"/>
</dbReference>
<evidence type="ECO:0000256" key="1">
    <source>
        <dbReference type="ARBA" id="ARBA00022670"/>
    </source>
</evidence>
<dbReference type="InterPro" id="IPR009003">
    <property type="entry name" value="Peptidase_S1_PA"/>
</dbReference>
<keyword evidence="2 5" id="KW-0378">Hydrolase</keyword>
<keyword evidence="1 5" id="KW-0645">Protease</keyword>
<dbReference type="GO" id="GO:0006508">
    <property type="term" value="P:proteolysis"/>
    <property type="evidence" value="ECO:0007669"/>
    <property type="project" value="UniProtKB-KW"/>
</dbReference>
<dbReference type="InterPro" id="IPR033116">
    <property type="entry name" value="TRYPSIN_SER"/>
</dbReference>
<dbReference type="PANTHER" id="PTHR24271">
    <property type="entry name" value="KALLIKREIN-RELATED"/>
    <property type="match status" value="1"/>
</dbReference>
<evidence type="ECO:0000256" key="5">
    <source>
        <dbReference type="RuleBase" id="RU363034"/>
    </source>
</evidence>
<feature type="signal peptide" evidence="6">
    <location>
        <begin position="1"/>
        <end position="23"/>
    </location>
</feature>
<protein>
    <submittedName>
        <fullName evidence="8">Arginine esterase-like</fullName>
    </submittedName>
</protein>
<dbReference type="GO" id="GO:0004252">
    <property type="term" value="F:serine-type endopeptidase activity"/>
    <property type="evidence" value="ECO:0007669"/>
    <property type="project" value="InterPro"/>
</dbReference>
<dbReference type="PRINTS" id="PR00722">
    <property type="entry name" value="CHYMOTRYPSIN"/>
</dbReference>
<dbReference type="InterPro" id="IPR018114">
    <property type="entry name" value="TRYPSIN_HIS"/>
</dbReference>
<dbReference type="PROSITE" id="PS50240">
    <property type="entry name" value="TRYPSIN_DOM"/>
    <property type="match status" value="1"/>
</dbReference>
<dbReference type="Gene3D" id="2.40.10.10">
    <property type="entry name" value="Trypsin-like serine proteases"/>
    <property type="match status" value="1"/>
</dbReference>
<dbReference type="InterPro" id="IPR001254">
    <property type="entry name" value="Trypsin_dom"/>
</dbReference>
<dbReference type="CDD" id="cd00190">
    <property type="entry name" value="Tryp_SPc"/>
    <property type="match status" value="1"/>
</dbReference>
<dbReference type="InterPro" id="IPR043504">
    <property type="entry name" value="Peptidase_S1_PA_chymotrypsin"/>
</dbReference>
<dbReference type="PROSITE" id="PS00134">
    <property type="entry name" value="TRYPSIN_HIS"/>
    <property type="match status" value="1"/>
</dbReference>
<dbReference type="FunFam" id="2.40.10.10:FF:000068">
    <property type="entry name" value="transmembrane protease serine 2"/>
    <property type="match status" value="1"/>
</dbReference>
<keyword evidence="6" id="KW-0732">Signal</keyword>
<evidence type="ECO:0000313" key="9">
    <source>
        <dbReference type="Proteomes" id="UP001205998"/>
    </source>
</evidence>
<sequence>MKVLHVVLLAAAFSTCVFHATRGEQIIHGKKAKKNTLKYMASVQLKNEHGCGGFLINPGYVLTAAHCYEKNLTVVLGTQNIDPNKSKLRRYAVESAIKHPSYKNVISGFDLMLLKLSEKVNPKEKGIKIIKFSNERKLVKPKTKCKVAGWGKTEKQNMVNDLMVVDVSTIDTSICRNAWGKNELPSNILCAGGYQTKNGACQGDSGGPLVCRGLAVGIVSFNLNRNCTYPNLPNVYTEIAPYSNWIKEEIKRNA</sequence>
<evidence type="ECO:0000256" key="4">
    <source>
        <dbReference type="ARBA" id="ARBA00023157"/>
    </source>
</evidence>
<dbReference type="FunFam" id="2.40.10.10:FF:000036">
    <property type="entry name" value="Trypsin beta"/>
    <property type="match status" value="1"/>
</dbReference>
<keyword evidence="4" id="KW-1015">Disulfide bond</keyword>
<dbReference type="PROSITE" id="PS00135">
    <property type="entry name" value="TRYPSIN_SER"/>
    <property type="match status" value="1"/>
</dbReference>
<organism evidence="8 9">
    <name type="scientific">Silurus asotus</name>
    <name type="common">Amur catfish</name>
    <name type="synonym">Parasilurus asotus</name>
    <dbReference type="NCBI Taxonomy" id="30991"/>
    <lineage>
        <taxon>Eukaryota</taxon>
        <taxon>Metazoa</taxon>
        <taxon>Chordata</taxon>
        <taxon>Craniata</taxon>
        <taxon>Vertebrata</taxon>
        <taxon>Euteleostomi</taxon>
        <taxon>Actinopterygii</taxon>
        <taxon>Neopterygii</taxon>
        <taxon>Teleostei</taxon>
        <taxon>Ostariophysi</taxon>
        <taxon>Siluriformes</taxon>
        <taxon>Siluridae</taxon>
        <taxon>Silurus</taxon>
    </lineage>
</organism>
<keyword evidence="9" id="KW-1185">Reference proteome</keyword>
<feature type="chain" id="PRO_5042196514" evidence="6">
    <location>
        <begin position="24"/>
        <end position="254"/>
    </location>
</feature>
<name>A0AAD5AS97_SILAS</name>
<dbReference type="Pfam" id="PF00089">
    <property type="entry name" value="Trypsin"/>
    <property type="match status" value="1"/>
</dbReference>
<comment type="caution">
    <text evidence="8">The sequence shown here is derived from an EMBL/GenBank/DDBJ whole genome shotgun (WGS) entry which is preliminary data.</text>
</comment>
<evidence type="ECO:0000313" key="8">
    <source>
        <dbReference type="EMBL" id="KAI5621486.1"/>
    </source>
</evidence>
<evidence type="ECO:0000256" key="6">
    <source>
        <dbReference type="SAM" id="SignalP"/>
    </source>
</evidence>
<dbReference type="InterPro" id="IPR001314">
    <property type="entry name" value="Peptidase_S1A"/>
</dbReference>
<reference evidence="8" key="1">
    <citation type="submission" date="2018-07" db="EMBL/GenBank/DDBJ databases">
        <title>Comparative genomics of catfishes provides insights into carnivory and benthic adaptation.</title>
        <authorList>
            <person name="Zhang Y."/>
            <person name="Wang D."/>
            <person name="Peng Z."/>
            <person name="Zheng S."/>
            <person name="Shao F."/>
            <person name="Tao W."/>
        </authorList>
    </citation>
    <scope>NUCLEOTIDE SEQUENCE</scope>
    <source>
        <strain evidence="8">Chongqing</strain>
    </source>
</reference>
<accession>A0AAD5AS97</accession>
<gene>
    <name evidence="8" type="ORF">C0J50_18895</name>
</gene>
<evidence type="ECO:0000256" key="2">
    <source>
        <dbReference type="ARBA" id="ARBA00022801"/>
    </source>
</evidence>
<feature type="domain" description="Peptidase S1" evidence="7">
    <location>
        <begin position="26"/>
        <end position="251"/>
    </location>
</feature>
<evidence type="ECO:0000259" key="7">
    <source>
        <dbReference type="PROSITE" id="PS50240"/>
    </source>
</evidence>
<dbReference type="EMBL" id="MU551632">
    <property type="protein sequence ID" value="KAI5621486.1"/>
    <property type="molecule type" value="Genomic_DNA"/>
</dbReference>
<dbReference type="SMART" id="SM00020">
    <property type="entry name" value="Tryp_SPc"/>
    <property type="match status" value="1"/>
</dbReference>
<keyword evidence="3 5" id="KW-0720">Serine protease</keyword>